<organism evidence="1 2">
    <name type="scientific">Phlebia brevispora</name>
    <dbReference type="NCBI Taxonomy" id="194682"/>
    <lineage>
        <taxon>Eukaryota</taxon>
        <taxon>Fungi</taxon>
        <taxon>Dikarya</taxon>
        <taxon>Basidiomycota</taxon>
        <taxon>Agaricomycotina</taxon>
        <taxon>Agaricomycetes</taxon>
        <taxon>Polyporales</taxon>
        <taxon>Meruliaceae</taxon>
        <taxon>Phlebia</taxon>
    </lineage>
</organism>
<keyword evidence="2" id="KW-1185">Reference proteome</keyword>
<proteinExistence type="predicted"/>
<name>A0ACC1T3I7_9APHY</name>
<reference evidence="1" key="1">
    <citation type="submission" date="2022-07" db="EMBL/GenBank/DDBJ databases">
        <title>Genome Sequence of Phlebia brevispora.</title>
        <authorList>
            <person name="Buettner E."/>
        </authorList>
    </citation>
    <scope>NUCLEOTIDE SEQUENCE</scope>
    <source>
        <strain evidence="1">MPL23</strain>
    </source>
</reference>
<dbReference type="Proteomes" id="UP001148662">
    <property type="component" value="Unassembled WGS sequence"/>
</dbReference>
<protein>
    <submittedName>
        <fullName evidence="1">Uncharacterized protein</fullName>
    </submittedName>
</protein>
<dbReference type="EMBL" id="JANHOG010000655">
    <property type="protein sequence ID" value="KAJ3552484.1"/>
    <property type="molecule type" value="Genomic_DNA"/>
</dbReference>
<evidence type="ECO:0000313" key="1">
    <source>
        <dbReference type="EMBL" id="KAJ3552484.1"/>
    </source>
</evidence>
<gene>
    <name evidence="1" type="ORF">NM688_g4128</name>
</gene>
<sequence>MLLRRLVAAGILLKAVMAAPAMDVRLYSAIAAGPAGSLSEQAASHFPFDGTFKITVFSDLHYGENAWDAWGPQQDVNSTRLMNIVLDDEKPDFVWLNGDQITGENTFLANSTVYIDEIIAPLVQKEIPFCSIQGNHDNDANITHLAEILREQEHAPLSYTRLAPPGVGGSSIYGPGTYWVPVYAHPNDFQPALILWAFDSRDGRTFGTDPQQLPDWVDDSVANWIESETTLMNEVWGPGDKTRGALAFVHIPPYAIQAVWETLNSTINPGLDADALGDGSTQGTTVSGNIGQDQPFWDALNANVKNLHAVISGHDHGDEWCAREPTKNVIFCFAKHSGYGGYSDAGWGHVHTIRPKLAIFPTAVAAFTEAFSTKLGHVQLQTVFGYLIEQYLSHHIELDVQIQRQPLLVAAWVTARRMGLSAVSILAHRFPDLQPTFHDDMVKQRLMKLRATMTLSRGSHNTRMHYSNSLPNGVYHIMDSSQTMYVGRSLTEDLSVSPKPVISVTPKDKGAQPKWLLQRCPEGKYTLKIANAPVGGVSGALFAFLHPLHSPEEWVITHLQGRLYTIETPEQTASWVLPQRVGPHAQASIVLFVLSAALNSHP</sequence>
<comment type="caution">
    <text evidence="1">The sequence shown here is derived from an EMBL/GenBank/DDBJ whole genome shotgun (WGS) entry which is preliminary data.</text>
</comment>
<accession>A0ACC1T3I7</accession>
<evidence type="ECO:0000313" key="2">
    <source>
        <dbReference type="Proteomes" id="UP001148662"/>
    </source>
</evidence>